<evidence type="ECO:0000256" key="4">
    <source>
        <dbReference type="ARBA" id="ARBA00022527"/>
    </source>
</evidence>
<keyword evidence="7" id="KW-0418">Kinase</keyword>
<dbReference type="PANTHER" id="PTHR45647">
    <property type="entry name" value="OS02G0152300 PROTEIN"/>
    <property type="match status" value="1"/>
</dbReference>
<feature type="domain" description="Protein kinase" evidence="14">
    <location>
        <begin position="459"/>
        <end position="723"/>
    </location>
</feature>
<dbReference type="PROSITE" id="PS51698">
    <property type="entry name" value="U_BOX"/>
    <property type="match status" value="1"/>
</dbReference>
<comment type="pathway">
    <text evidence="2">Protein modification; protein ubiquitination.</text>
</comment>
<keyword evidence="8" id="KW-0833">Ubl conjugation pathway</keyword>
<dbReference type="Pfam" id="PF04564">
    <property type="entry name" value="U-box"/>
    <property type="match status" value="1"/>
</dbReference>
<dbReference type="CDD" id="cd16655">
    <property type="entry name" value="RING-Ubox_WDSUB1-like"/>
    <property type="match status" value="1"/>
</dbReference>
<name>A0A811SBV2_9POAL</name>
<dbReference type="OrthoDB" id="4062651at2759"/>
<protein>
    <recommendedName>
        <fullName evidence="3">RING-type E3 ubiquitin transferase</fullName>
        <ecNumber evidence="3">2.3.2.27</ecNumber>
    </recommendedName>
</protein>
<dbReference type="GO" id="GO:0004672">
    <property type="term" value="F:protein kinase activity"/>
    <property type="evidence" value="ECO:0007669"/>
    <property type="project" value="InterPro"/>
</dbReference>
<dbReference type="InterPro" id="IPR003613">
    <property type="entry name" value="Ubox_domain"/>
</dbReference>
<dbReference type="PANTHER" id="PTHR45647:SF7">
    <property type="entry name" value="U-BOX DOMAIN-CONTAINING PROTEIN 70"/>
    <property type="match status" value="1"/>
</dbReference>
<dbReference type="Gene3D" id="3.30.40.10">
    <property type="entry name" value="Zinc/RING finger domain, C3HC4 (zinc finger)"/>
    <property type="match status" value="1"/>
</dbReference>
<feature type="binding site" evidence="11">
    <location>
        <position position="486"/>
    </location>
    <ligand>
        <name>ATP</name>
        <dbReference type="ChEBI" id="CHEBI:30616"/>
    </ligand>
</feature>
<dbReference type="InterPro" id="IPR011990">
    <property type="entry name" value="TPR-like_helical_dom_sf"/>
</dbReference>
<dbReference type="PROSITE" id="PS00107">
    <property type="entry name" value="PROTEIN_KINASE_ATP"/>
    <property type="match status" value="1"/>
</dbReference>
<dbReference type="InterPro" id="IPR017441">
    <property type="entry name" value="Protein_kinase_ATP_BS"/>
</dbReference>
<dbReference type="InterPro" id="IPR013083">
    <property type="entry name" value="Znf_RING/FYVE/PHD"/>
</dbReference>
<proteinExistence type="predicted"/>
<evidence type="ECO:0000256" key="8">
    <source>
        <dbReference type="ARBA" id="ARBA00022786"/>
    </source>
</evidence>
<organism evidence="16 17">
    <name type="scientific">Miscanthus lutarioriparius</name>
    <dbReference type="NCBI Taxonomy" id="422564"/>
    <lineage>
        <taxon>Eukaryota</taxon>
        <taxon>Viridiplantae</taxon>
        <taxon>Streptophyta</taxon>
        <taxon>Embryophyta</taxon>
        <taxon>Tracheophyta</taxon>
        <taxon>Spermatophyta</taxon>
        <taxon>Magnoliopsida</taxon>
        <taxon>Liliopsida</taxon>
        <taxon>Poales</taxon>
        <taxon>Poaceae</taxon>
        <taxon>PACMAD clade</taxon>
        <taxon>Panicoideae</taxon>
        <taxon>Andropogonodae</taxon>
        <taxon>Andropogoneae</taxon>
        <taxon>Saccharinae</taxon>
        <taxon>Miscanthus</taxon>
    </lineage>
</organism>
<dbReference type="InterPro" id="IPR008271">
    <property type="entry name" value="Ser/Thr_kinase_AS"/>
</dbReference>
<keyword evidence="10" id="KW-0802">TPR repeat</keyword>
<evidence type="ECO:0000313" key="16">
    <source>
        <dbReference type="EMBL" id="CAD6340139.1"/>
    </source>
</evidence>
<dbReference type="SMART" id="SM00220">
    <property type="entry name" value="S_TKc"/>
    <property type="match status" value="1"/>
</dbReference>
<dbReference type="Pfam" id="PF07714">
    <property type="entry name" value="PK_Tyr_Ser-Thr"/>
    <property type="match status" value="1"/>
</dbReference>
<dbReference type="InterPro" id="IPR019734">
    <property type="entry name" value="TPR_rpt"/>
</dbReference>
<evidence type="ECO:0000256" key="12">
    <source>
        <dbReference type="SAM" id="Coils"/>
    </source>
</evidence>
<evidence type="ECO:0000256" key="5">
    <source>
        <dbReference type="ARBA" id="ARBA00022679"/>
    </source>
</evidence>
<dbReference type="InterPro" id="IPR000719">
    <property type="entry name" value="Prot_kinase_dom"/>
</dbReference>
<dbReference type="PROSITE" id="PS50011">
    <property type="entry name" value="PROTEIN_KINASE_DOM"/>
    <property type="match status" value="1"/>
</dbReference>
<dbReference type="UniPathway" id="UPA00143"/>
<dbReference type="GO" id="GO:0005524">
    <property type="term" value="F:ATP binding"/>
    <property type="evidence" value="ECO:0007669"/>
    <property type="project" value="UniProtKB-UniRule"/>
</dbReference>
<dbReference type="Gene3D" id="1.10.510.10">
    <property type="entry name" value="Transferase(Phosphotransferase) domain 1"/>
    <property type="match status" value="1"/>
</dbReference>
<evidence type="ECO:0000256" key="11">
    <source>
        <dbReference type="PROSITE-ProRule" id="PRU10141"/>
    </source>
</evidence>
<keyword evidence="9 11" id="KW-0067">ATP-binding</keyword>
<dbReference type="GO" id="GO:0061630">
    <property type="term" value="F:ubiquitin protein ligase activity"/>
    <property type="evidence" value="ECO:0007669"/>
    <property type="project" value="UniProtKB-EC"/>
</dbReference>
<gene>
    <name evidence="16" type="ORF">NCGR_LOCUS64237</name>
</gene>
<dbReference type="SUPFAM" id="SSF57850">
    <property type="entry name" value="RING/U-box"/>
    <property type="match status" value="1"/>
</dbReference>
<evidence type="ECO:0000256" key="2">
    <source>
        <dbReference type="ARBA" id="ARBA00004906"/>
    </source>
</evidence>
<evidence type="ECO:0000256" key="7">
    <source>
        <dbReference type="ARBA" id="ARBA00022777"/>
    </source>
</evidence>
<evidence type="ECO:0000256" key="13">
    <source>
        <dbReference type="SAM" id="MobiDB-lite"/>
    </source>
</evidence>
<keyword evidence="4" id="KW-0723">Serine/threonine-protein kinase</keyword>
<comment type="caution">
    <text evidence="16">The sequence shown here is derived from an EMBL/GenBank/DDBJ whole genome shotgun (WGS) entry which is preliminary data.</text>
</comment>
<feature type="region of interest" description="Disordered" evidence="13">
    <location>
        <begin position="102"/>
        <end position="138"/>
    </location>
</feature>
<dbReference type="EMBL" id="CAJGYO010000019">
    <property type="protein sequence ID" value="CAD6340139.1"/>
    <property type="molecule type" value="Genomic_DNA"/>
</dbReference>
<evidence type="ECO:0000313" key="17">
    <source>
        <dbReference type="Proteomes" id="UP000604825"/>
    </source>
</evidence>
<evidence type="ECO:0000256" key="3">
    <source>
        <dbReference type="ARBA" id="ARBA00012483"/>
    </source>
</evidence>
<comment type="catalytic activity">
    <reaction evidence="1">
        <text>S-ubiquitinyl-[E2 ubiquitin-conjugating enzyme]-L-cysteine + [acceptor protein]-L-lysine = [E2 ubiquitin-conjugating enzyme]-L-cysteine + N(6)-ubiquitinyl-[acceptor protein]-L-lysine.</text>
        <dbReference type="EC" id="2.3.2.27"/>
    </reaction>
</comment>
<accession>A0A811SBV2</accession>
<reference evidence="16" key="1">
    <citation type="submission" date="2020-10" db="EMBL/GenBank/DDBJ databases">
        <authorList>
            <person name="Han B."/>
            <person name="Lu T."/>
            <person name="Zhao Q."/>
            <person name="Huang X."/>
            <person name="Zhao Y."/>
        </authorList>
    </citation>
    <scope>NUCLEOTIDE SEQUENCE</scope>
</reference>
<sequence>MEADEPAEEARRAKEARRHGALLDPRDISFLTNRAAAYLHMGKYNEVVRDCDEAVKRGRELSTDNKLIAKALTRKAAALIKLADCARDYAPAIRALRQSLDEHHSEETLEKLNKAESARNELEAQEQLHEAADHHRERGNELFKQKKYHEAAVHYTQAMKMNPKDPRVFSNRAQCYIYLGALPQGLEDAEKCIELDPTFLKGYVCKAKVQFLMEDYENAMATYQEGLRCDPNNLEVLDGLRRCETYIKRGHGGAGREFFKQMLGGFHPEDNLRDIQKAFSTISSMQEASEEPLGHTKSERMREFCTEDGLDRFQNAMEQFAIFKKEASEERLRRTESERMARTMEGLYLNQVQQRKETEEFLSRIQQELECFKIQHDEVTKKLQKANEHNERLQRQLSESRGQYDWLLSEHDHLLHDRDRAVREVEELRQKRGQMLLDLVTSMYLEFSPSELEFASKNFSSSLMIGEGAFGCVYRGVLRNMTVAIKVLKPDTLQGRSQFEQEVAILSRVRHPHLVTLLGACSESSALVYEFLPNGSLEDFLVCADKRQTLLWQIRIRIISEICSALIFLHTNKPHPVVHGDLKPANILLDVNLVSKLSDFGISRLLIQSSTNNTTLYRTMHPMGTPLYMDPEFFATGELTCQSDVYSFGIVVLRLLTGKPPVGIKKTVEDAMMKGDLNSVVDSSAGEWPDVQVQQLAHLALSCTELSRRCRPDLLGDVWRVVLAMRDAASVTIPSASSSRSMSDKNRTPSYFICPISQDVMSDPHIAADGFTYEAEAIRIWLDSGHDTSPMTNMRLEHDELIPNRALRSAIQEWLQQQNTAL</sequence>
<dbReference type="SMART" id="SM00028">
    <property type="entry name" value="TPR"/>
    <property type="match status" value="4"/>
</dbReference>
<dbReference type="AlphaFoldDB" id="A0A811SBV2"/>
<dbReference type="InterPro" id="IPR001245">
    <property type="entry name" value="Ser-Thr/Tyr_kinase_cat_dom"/>
</dbReference>
<dbReference type="Gene3D" id="1.25.40.10">
    <property type="entry name" value="Tetratricopeptide repeat domain"/>
    <property type="match status" value="2"/>
</dbReference>
<feature type="coiled-coil region" evidence="12">
    <location>
        <begin position="362"/>
        <end position="431"/>
    </location>
</feature>
<evidence type="ECO:0000259" key="15">
    <source>
        <dbReference type="PROSITE" id="PS51698"/>
    </source>
</evidence>
<dbReference type="GO" id="GO:0016567">
    <property type="term" value="P:protein ubiquitination"/>
    <property type="evidence" value="ECO:0007669"/>
    <property type="project" value="UniProtKB-UniPathway"/>
</dbReference>
<dbReference type="SUPFAM" id="SSF56112">
    <property type="entry name" value="Protein kinase-like (PK-like)"/>
    <property type="match status" value="1"/>
</dbReference>
<dbReference type="SUPFAM" id="SSF48452">
    <property type="entry name" value="TPR-like"/>
    <property type="match status" value="2"/>
</dbReference>
<keyword evidence="6 11" id="KW-0547">Nucleotide-binding</keyword>
<feature type="repeat" description="TPR" evidence="10">
    <location>
        <begin position="132"/>
        <end position="165"/>
    </location>
</feature>
<evidence type="ECO:0000259" key="14">
    <source>
        <dbReference type="PROSITE" id="PS50011"/>
    </source>
</evidence>
<evidence type="ECO:0000256" key="10">
    <source>
        <dbReference type="PROSITE-ProRule" id="PRU00339"/>
    </source>
</evidence>
<dbReference type="InterPro" id="IPR051348">
    <property type="entry name" value="U-box_ubiquitin_ligases"/>
</dbReference>
<keyword evidence="12" id="KW-0175">Coiled coil</keyword>
<dbReference type="SMART" id="SM00504">
    <property type="entry name" value="Ubox"/>
    <property type="match status" value="1"/>
</dbReference>
<dbReference type="InterPro" id="IPR011009">
    <property type="entry name" value="Kinase-like_dom_sf"/>
</dbReference>
<keyword evidence="5" id="KW-0808">Transferase</keyword>
<dbReference type="EC" id="2.3.2.27" evidence="3"/>
<dbReference type="PROSITE" id="PS50005">
    <property type="entry name" value="TPR"/>
    <property type="match status" value="2"/>
</dbReference>
<dbReference type="Gene3D" id="3.30.200.20">
    <property type="entry name" value="Phosphorylase Kinase, domain 1"/>
    <property type="match status" value="1"/>
</dbReference>
<feature type="repeat" description="TPR" evidence="10">
    <location>
        <begin position="200"/>
        <end position="233"/>
    </location>
</feature>
<keyword evidence="17" id="KW-1185">Reference proteome</keyword>
<evidence type="ECO:0000256" key="1">
    <source>
        <dbReference type="ARBA" id="ARBA00000900"/>
    </source>
</evidence>
<dbReference type="PROSITE" id="PS00108">
    <property type="entry name" value="PROTEIN_KINASE_ST"/>
    <property type="match status" value="1"/>
</dbReference>
<evidence type="ECO:0000256" key="9">
    <source>
        <dbReference type="ARBA" id="ARBA00022840"/>
    </source>
</evidence>
<feature type="domain" description="U-box" evidence="15">
    <location>
        <begin position="747"/>
        <end position="821"/>
    </location>
</feature>
<dbReference type="Proteomes" id="UP000604825">
    <property type="component" value="Unassembled WGS sequence"/>
</dbReference>
<evidence type="ECO:0000256" key="6">
    <source>
        <dbReference type="ARBA" id="ARBA00022741"/>
    </source>
</evidence>